<name>A0A6J4JXH7_9CHLR</name>
<dbReference type="Pfam" id="PF07508">
    <property type="entry name" value="Recombinase"/>
    <property type="match status" value="1"/>
</dbReference>
<evidence type="ECO:0000259" key="4">
    <source>
        <dbReference type="PROSITE" id="PS51737"/>
    </source>
</evidence>
<dbReference type="Gene3D" id="3.40.50.1390">
    <property type="entry name" value="Resolvase, N-terminal catalytic domain"/>
    <property type="match status" value="1"/>
</dbReference>
<evidence type="ECO:0000313" key="5">
    <source>
        <dbReference type="EMBL" id="CAA9289772.1"/>
    </source>
</evidence>
<dbReference type="PROSITE" id="PS51737">
    <property type="entry name" value="RECOMBINASE_DNA_BIND"/>
    <property type="match status" value="1"/>
</dbReference>
<dbReference type="InterPro" id="IPR011109">
    <property type="entry name" value="DNA_bind_recombinase_dom"/>
</dbReference>
<dbReference type="PANTHER" id="PTHR30461:SF23">
    <property type="entry name" value="DNA RECOMBINASE-RELATED"/>
    <property type="match status" value="1"/>
</dbReference>
<evidence type="ECO:0000256" key="1">
    <source>
        <dbReference type="SAM" id="Coils"/>
    </source>
</evidence>
<gene>
    <name evidence="5" type="ORF">AVDCRST_MAG26-4007</name>
</gene>
<dbReference type="PROSITE" id="PS51736">
    <property type="entry name" value="RECOMBINASES_3"/>
    <property type="match status" value="1"/>
</dbReference>
<dbReference type="Gene3D" id="3.90.1750.20">
    <property type="entry name" value="Putative Large Serine Recombinase, Chain B, Domain 2"/>
    <property type="match status" value="1"/>
</dbReference>
<proteinExistence type="predicted"/>
<dbReference type="EMBL" id="CADCTK010000934">
    <property type="protein sequence ID" value="CAA9289772.1"/>
    <property type="molecule type" value="Genomic_DNA"/>
</dbReference>
<reference evidence="5" key="1">
    <citation type="submission" date="2020-02" db="EMBL/GenBank/DDBJ databases">
        <authorList>
            <person name="Meier V. D."/>
        </authorList>
    </citation>
    <scope>NUCLEOTIDE SEQUENCE</scope>
    <source>
        <strain evidence="5">AVDCRST_MAG26</strain>
    </source>
</reference>
<dbReference type="InterPro" id="IPR006119">
    <property type="entry name" value="Resolv_N"/>
</dbReference>
<feature type="region of interest" description="Disordered" evidence="2">
    <location>
        <begin position="688"/>
        <end position="715"/>
    </location>
</feature>
<dbReference type="SUPFAM" id="SSF109854">
    <property type="entry name" value="DinB/YfiT-like putative metalloenzymes"/>
    <property type="match status" value="1"/>
</dbReference>
<evidence type="ECO:0000259" key="3">
    <source>
        <dbReference type="PROSITE" id="PS51736"/>
    </source>
</evidence>
<dbReference type="InterPro" id="IPR025827">
    <property type="entry name" value="Zn_ribbon_recom_dom"/>
</dbReference>
<dbReference type="CDD" id="cd00338">
    <property type="entry name" value="Ser_Recombinase"/>
    <property type="match status" value="1"/>
</dbReference>
<protein>
    <submittedName>
        <fullName evidence="5">Uncharacterized protein</fullName>
    </submittedName>
</protein>
<dbReference type="PANTHER" id="PTHR30461">
    <property type="entry name" value="DNA-INVERTASE FROM LAMBDOID PROPHAGE"/>
    <property type="match status" value="1"/>
</dbReference>
<dbReference type="InterPro" id="IPR050639">
    <property type="entry name" value="SSR_resolvase"/>
</dbReference>
<feature type="domain" description="Resolvase/invertase-type recombinase catalytic" evidence="3">
    <location>
        <begin position="17"/>
        <end position="167"/>
    </location>
</feature>
<dbReference type="SUPFAM" id="SSF53041">
    <property type="entry name" value="Resolvase-like"/>
    <property type="match status" value="1"/>
</dbReference>
<sequence length="715" mass="80023">MISLTSEKITPRHHERRAYVYIRQSSPKQVRENRAGQENQYALVQRASALGWPPERIHVVDDDLGQSGQDGQRPGFRDLLGTVSLGHVGIVFAYEASRLARNNADWYTLLDLAAIAGTLIADTQGIFDPRDYNDRLLLGLRGMLSEAELQLLRLRLDAGRMRQVDQGTYRHHLPTGLLRLPDGRVVKDPDLQVQHALDLVFTRFAALRSCQKVLRSFRDDNLLLPRHQTSGLHAGQLLWKLPSEAALYDILRNPAYAGAFVYGRRTGRPGRRPGQRGQLRHKEMADWTVIRQGVYPAYISWEQFVANQAQMSDNASNYARRTRGAPRHGAALLAGLVACGHCGRQMRAIYKPQVRYVCNALGKSFGAPMCLHLDGACIEAAVVEAFMAALAPAELDLLDEVLAGQQRDQEQVARQHAEQIARAEYEVRLAQKQYDAVDPENRLVAAELERRWEQALHALAAAREAAAEHAAAAAPAPVELDAALRAQLRDLGPRMPELWASERLTAMHKKELLRSLIRRVILTRPVADEIEVKLIWISGALSLLTVRPPIWRTADLGAYEQLVERVRELSAAGYQDEEIARRVSAEGFHAARSAEVDARVVGKIRRKLGQRSLTDQFRRQPQINGQWTVYGLARHLGVDRDWLYRRIYAARLPVERHPATGHYLIADDAAVIAGLRAELTAEQQRVIHVEPDEEGGASDAKESEPPYGRGPGRTV</sequence>
<organism evidence="5">
    <name type="scientific">uncultured Chloroflexia bacterium</name>
    <dbReference type="NCBI Taxonomy" id="1672391"/>
    <lineage>
        <taxon>Bacteria</taxon>
        <taxon>Bacillati</taxon>
        <taxon>Chloroflexota</taxon>
        <taxon>Chloroflexia</taxon>
        <taxon>environmental samples</taxon>
    </lineage>
</organism>
<dbReference type="GO" id="GO:0000150">
    <property type="term" value="F:DNA strand exchange activity"/>
    <property type="evidence" value="ECO:0007669"/>
    <property type="project" value="InterPro"/>
</dbReference>
<dbReference type="AlphaFoldDB" id="A0A6J4JXH7"/>
<dbReference type="InterPro" id="IPR034660">
    <property type="entry name" value="DinB/YfiT-like"/>
</dbReference>
<keyword evidence="1" id="KW-0175">Coiled coil</keyword>
<evidence type="ECO:0000256" key="2">
    <source>
        <dbReference type="SAM" id="MobiDB-lite"/>
    </source>
</evidence>
<feature type="domain" description="Recombinase" evidence="4">
    <location>
        <begin position="174"/>
        <end position="317"/>
    </location>
</feature>
<accession>A0A6J4JXH7</accession>
<dbReference type="GO" id="GO:0003677">
    <property type="term" value="F:DNA binding"/>
    <property type="evidence" value="ECO:0007669"/>
    <property type="project" value="InterPro"/>
</dbReference>
<dbReference type="SMART" id="SM00857">
    <property type="entry name" value="Resolvase"/>
    <property type="match status" value="1"/>
</dbReference>
<dbReference type="InterPro" id="IPR038109">
    <property type="entry name" value="DNA_bind_recomb_sf"/>
</dbReference>
<feature type="coiled-coil region" evidence="1">
    <location>
        <begin position="413"/>
        <end position="465"/>
    </location>
</feature>
<dbReference type="Pfam" id="PF00239">
    <property type="entry name" value="Resolvase"/>
    <property type="match status" value="1"/>
</dbReference>
<dbReference type="InterPro" id="IPR036162">
    <property type="entry name" value="Resolvase-like_N_sf"/>
</dbReference>
<dbReference type="Pfam" id="PF13408">
    <property type="entry name" value="Zn_ribbon_recom"/>
    <property type="match status" value="1"/>
</dbReference>